<protein>
    <recommendedName>
        <fullName evidence="2">histidine kinase</fullName>
        <ecNumber evidence="2">2.7.13.3</ecNumber>
    </recommendedName>
</protein>
<name>A0A1M6ELV9_9CLOT</name>
<sequence>MKISNVSIGKKIIIGSLIVNSIQIILILLLIVNSHSGENLKALSGVLYIIALTMAINSFFTIRSLYSLIFSNGEKQGLVQSINDLKELNRTLRAQRHDFLNHIQIVYGLLELGEQDEALKYMEPVYKDISRVNKALKTSEPAVNALLQAKMHIAEEKHIDVELSITSDLKELYMPSWEYCRIIGNLIDNAIFALGENLGKKKLYIEISEDSLSFRTFIINNGPKIPEAIIDSIFEEGFTTKGDKGQGMGLSIVKELVEHYNGNLMLTSIDDKTSFYIEIPKNTADKIQG</sequence>
<dbReference type="Gene3D" id="1.10.287.130">
    <property type="match status" value="1"/>
</dbReference>
<dbReference type="RefSeq" id="WP_073005358.1">
    <property type="nucleotide sequence ID" value="NZ_FQZO01000002.1"/>
</dbReference>
<dbReference type="PANTHER" id="PTHR40448:SF1">
    <property type="entry name" value="TWO-COMPONENT SENSOR HISTIDINE KINASE"/>
    <property type="match status" value="1"/>
</dbReference>
<keyword evidence="8" id="KW-1185">Reference proteome</keyword>
<accession>A0A1M6ELV9</accession>
<dbReference type="InterPro" id="IPR004358">
    <property type="entry name" value="Sig_transdc_His_kin-like_C"/>
</dbReference>
<evidence type="ECO:0000259" key="6">
    <source>
        <dbReference type="PROSITE" id="PS50109"/>
    </source>
</evidence>
<organism evidence="7 8">
    <name type="scientific">Clostridium amylolyticum</name>
    <dbReference type="NCBI Taxonomy" id="1121298"/>
    <lineage>
        <taxon>Bacteria</taxon>
        <taxon>Bacillati</taxon>
        <taxon>Bacillota</taxon>
        <taxon>Clostridia</taxon>
        <taxon>Eubacteriales</taxon>
        <taxon>Clostridiaceae</taxon>
        <taxon>Clostridium</taxon>
    </lineage>
</organism>
<reference evidence="7 8" key="1">
    <citation type="submission" date="2016-11" db="EMBL/GenBank/DDBJ databases">
        <authorList>
            <person name="Jaros S."/>
            <person name="Januszkiewicz K."/>
            <person name="Wedrychowicz H."/>
        </authorList>
    </citation>
    <scope>NUCLEOTIDE SEQUENCE [LARGE SCALE GENOMIC DNA]</scope>
    <source>
        <strain evidence="7 8">DSM 21864</strain>
    </source>
</reference>
<dbReference type="Gene3D" id="3.30.565.10">
    <property type="entry name" value="Histidine kinase-like ATPase, C-terminal domain"/>
    <property type="match status" value="1"/>
</dbReference>
<dbReference type="SUPFAM" id="SSF55874">
    <property type="entry name" value="ATPase domain of HSP90 chaperone/DNA topoisomerase II/histidine kinase"/>
    <property type="match status" value="1"/>
</dbReference>
<evidence type="ECO:0000256" key="1">
    <source>
        <dbReference type="ARBA" id="ARBA00000085"/>
    </source>
</evidence>
<feature type="transmembrane region" description="Helical" evidence="5">
    <location>
        <begin position="45"/>
        <end position="66"/>
    </location>
</feature>
<keyword evidence="4" id="KW-0902">Two-component regulatory system</keyword>
<dbReference type="PROSITE" id="PS50109">
    <property type="entry name" value="HIS_KIN"/>
    <property type="match status" value="1"/>
</dbReference>
<evidence type="ECO:0000256" key="3">
    <source>
        <dbReference type="ARBA" id="ARBA00022777"/>
    </source>
</evidence>
<evidence type="ECO:0000313" key="8">
    <source>
        <dbReference type="Proteomes" id="UP000184080"/>
    </source>
</evidence>
<dbReference type="Pfam" id="PF02518">
    <property type="entry name" value="HATPase_c"/>
    <property type="match status" value="1"/>
</dbReference>
<dbReference type="GO" id="GO:0042802">
    <property type="term" value="F:identical protein binding"/>
    <property type="evidence" value="ECO:0007669"/>
    <property type="project" value="TreeGrafter"/>
</dbReference>
<keyword evidence="3 7" id="KW-0808">Transferase</keyword>
<dbReference type="InterPro" id="IPR003594">
    <property type="entry name" value="HATPase_dom"/>
</dbReference>
<dbReference type="InterPro" id="IPR005467">
    <property type="entry name" value="His_kinase_dom"/>
</dbReference>
<dbReference type="PANTHER" id="PTHR40448">
    <property type="entry name" value="TWO-COMPONENT SENSOR HISTIDINE KINASE"/>
    <property type="match status" value="1"/>
</dbReference>
<evidence type="ECO:0000256" key="5">
    <source>
        <dbReference type="SAM" id="Phobius"/>
    </source>
</evidence>
<evidence type="ECO:0000256" key="4">
    <source>
        <dbReference type="ARBA" id="ARBA00023012"/>
    </source>
</evidence>
<feature type="domain" description="Histidine kinase" evidence="6">
    <location>
        <begin position="94"/>
        <end position="283"/>
    </location>
</feature>
<dbReference type="Proteomes" id="UP000184080">
    <property type="component" value="Unassembled WGS sequence"/>
</dbReference>
<keyword evidence="5" id="KW-1133">Transmembrane helix</keyword>
<gene>
    <name evidence="7" type="ORF">SAMN05444401_1611</name>
</gene>
<keyword evidence="5" id="KW-0812">Transmembrane</keyword>
<dbReference type="GO" id="GO:0000160">
    <property type="term" value="P:phosphorelay signal transduction system"/>
    <property type="evidence" value="ECO:0007669"/>
    <property type="project" value="UniProtKB-KW"/>
</dbReference>
<keyword evidence="5" id="KW-0472">Membrane</keyword>
<dbReference type="Pfam" id="PF14689">
    <property type="entry name" value="SPOB_a"/>
    <property type="match status" value="1"/>
</dbReference>
<dbReference type="STRING" id="1121298.SAMN05444401_1611"/>
<dbReference type="InterPro" id="IPR039506">
    <property type="entry name" value="SPOB_a"/>
</dbReference>
<feature type="transmembrane region" description="Helical" evidence="5">
    <location>
        <begin position="12"/>
        <end position="33"/>
    </location>
</feature>
<dbReference type="PRINTS" id="PR00344">
    <property type="entry name" value="BCTRLSENSOR"/>
</dbReference>
<dbReference type="InterPro" id="IPR036890">
    <property type="entry name" value="HATPase_C_sf"/>
</dbReference>
<dbReference type="GO" id="GO:0004673">
    <property type="term" value="F:protein histidine kinase activity"/>
    <property type="evidence" value="ECO:0007669"/>
    <property type="project" value="UniProtKB-EC"/>
</dbReference>
<dbReference type="SMART" id="SM00387">
    <property type="entry name" value="HATPase_c"/>
    <property type="match status" value="1"/>
</dbReference>
<keyword evidence="3 7" id="KW-0418">Kinase</keyword>
<dbReference type="EC" id="2.7.13.3" evidence="2"/>
<proteinExistence type="predicted"/>
<evidence type="ECO:0000313" key="7">
    <source>
        <dbReference type="EMBL" id="SHI86228.1"/>
    </source>
</evidence>
<dbReference type="EMBL" id="FQZO01000002">
    <property type="protein sequence ID" value="SHI86228.1"/>
    <property type="molecule type" value="Genomic_DNA"/>
</dbReference>
<comment type="catalytic activity">
    <reaction evidence="1">
        <text>ATP + protein L-histidine = ADP + protein N-phospho-L-histidine.</text>
        <dbReference type="EC" id="2.7.13.3"/>
    </reaction>
</comment>
<evidence type="ECO:0000256" key="2">
    <source>
        <dbReference type="ARBA" id="ARBA00012438"/>
    </source>
</evidence>
<dbReference type="AlphaFoldDB" id="A0A1M6ELV9"/>